<dbReference type="Gene3D" id="1.20.58.340">
    <property type="entry name" value="Magnesium transport protein CorA, transmembrane region"/>
    <property type="match status" value="1"/>
</dbReference>
<evidence type="ECO:0000256" key="1">
    <source>
        <dbReference type="ARBA" id="ARBA00004141"/>
    </source>
</evidence>
<evidence type="ECO:0000313" key="8">
    <source>
        <dbReference type="Proteomes" id="UP001140091"/>
    </source>
</evidence>
<evidence type="ECO:0000256" key="3">
    <source>
        <dbReference type="ARBA" id="ARBA00022989"/>
    </source>
</evidence>
<dbReference type="Proteomes" id="UP001140091">
    <property type="component" value="Unassembled WGS sequence"/>
</dbReference>
<feature type="non-terminal residue" evidence="7">
    <location>
        <position position="292"/>
    </location>
</feature>
<sequence>MNGSTIISYHSPDQPATTAPYLHKRRSPDPTLVLLIFLWHAFCGWDAALESLHQHMMALENGIPIVDMLVSGELPRIRAHHLHYSSLLDHFIKAVDFVQETPTPFMTASNFDQALVDENASLITRECKNLRHEIERLQAMLYQQEQRLKNLITATDGEYMREMAQATTRDGAAMKQIAYLTMVFLPPSFVAAVFGMNVFETDPDSESHATLSQYFAVALPLTVFTMWIVIAFRSKIVLSGEVPFWMRLIWPLKKLHDRYNKNPKTPLADHDIERGMGSRMAISVAPKHAFRR</sequence>
<keyword evidence="4 6" id="KW-0472">Membrane</keyword>
<dbReference type="AlphaFoldDB" id="A0A9W8IZ42"/>
<proteinExistence type="predicted"/>
<protein>
    <submittedName>
        <fullName evidence="7">Uncharacterized protein</fullName>
    </submittedName>
</protein>
<evidence type="ECO:0000256" key="5">
    <source>
        <dbReference type="SAM" id="Coils"/>
    </source>
</evidence>
<feature type="transmembrane region" description="Helical" evidence="6">
    <location>
        <begin position="177"/>
        <end position="199"/>
    </location>
</feature>
<reference evidence="7" key="1">
    <citation type="submission" date="2022-06" db="EMBL/GenBank/DDBJ databases">
        <title>Genome Sequence of Candolleomyces eurysporus.</title>
        <authorList>
            <person name="Buettner E."/>
        </authorList>
    </citation>
    <scope>NUCLEOTIDE SEQUENCE</scope>
    <source>
        <strain evidence="7">VTCC 930004</strain>
    </source>
</reference>
<organism evidence="7 8">
    <name type="scientific">Candolleomyces eurysporus</name>
    <dbReference type="NCBI Taxonomy" id="2828524"/>
    <lineage>
        <taxon>Eukaryota</taxon>
        <taxon>Fungi</taxon>
        <taxon>Dikarya</taxon>
        <taxon>Basidiomycota</taxon>
        <taxon>Agaricomycotina</taxon>
        <taxon>Agaricomycetes</taxon>
        <taxon>Agaricomycetidae</taxon>
        <taxon>Agaricales</taxon>
        <taxon>Agaricineae</taxon>
        <taxon>Psathyrellaceae</taxon>
        <taxon>Candolleomyces</taxon>
    </lineage>
</organism>
<comment type="subcellular location">
    <subcellularLocation>
        <location evidence="1">Membrane</location>
        <topology evidence="1">Multi-pass membrane protein</topology>
    </subcellularLocation>
</comment>
<keyword evidence="2 6" id="KW-0812">Transmembrane</keyword>
<dbReference type="EMBL" id="JANBPK010001483">
    <property type="protein sequence ID" value="KAJ2922588.1"/>
    <property type="molecule type" value="Genomic_DNA"/>
</dbReference>
<gene>
    <name evidence="7" type="ORF">H1R20_g14492</name>
</gene>
<keyword evidence="8" id="KW-1185">Reference proteome</keyword>
<feature type="transmembrane region" description="Helical" evidence="6">
    <location>
        <begin position="211"/>
        <end position="232"/>
    </location>
</feature>
<dbReference type="GO" id="GO:0016020">
    <property type="term" value="C:membrane"/>
    <property type="evidence" value="ECO:0007669"/>
    <property type="project" value="UniProtKB-SubCell"/>
</dbReference>
<comment type="caution">
    <text evidence="7">The sequence shown here is derived from an EMBL/GenBank/DDBJ whole genome shotgun (WGS) entry which is preliminary data.</text>
</comment>
<dbReference type="SUPFAM" id="SSF144083">
    <property type="entry name" value="Magnesium transport protein CorA, transmembrane region"/>
    <property type="match status" value="1"/>
</dbReference>
<dbReference type="InterPro" id="IPR045863">
    <property type="entry name" value="CorA_TM1_TM2"/>
</dbReference>
<evidence type="ECO:0000256" key="6">
    <source>
        <dbReference type="SAM" id="Phobius"/>
    </source>
</evidence>
<evidence type="ECO:0000256" key="2">
    <source>
        <dbReference type="ARBA" id="ARBA00022692"/>
    </source>
</evidence>
<dbReference type="Pfam" id="PF01544">
    <property type="entry name" value="CorA"/>
    <property type="match status" value="1"/>
</dbReference>
<dbReference type="OrthoDB" id="3231000at2759"/>
<dbReference type="GO" id="GO:0046873">
    <property type="term" value="F:metal ion transmembrane transporter activity"/>
    <property type="evidence" value="ECO:0007669"/>
    <property type="project" value="InterPro"/>
</dbReference>
<accession>A0A9W8IZ42</accession>
<evidence type="ECO:0000256" key="4">
    <source>
        <dbReference type="ARBA" id="ARBA00023136"/>
    </source>
</evidence>
<keyword evidence="5" id="KW-0175">Coiled coil</keyword>
<name>A0A9W8IZ42_9AGAR</name>
<feature type="coiled-coil region" evidence="5">
    <location>
        <begin position="120"/>
        <end position="154"/>
    </location>
</feature>
<keyword evidence="3 6" id="KW-1133">Transmembrane helix</keyword>
<dbReference type="InterPro" id="IPR002523">
    <property type="entry name" value="MgTranspt_CorA/ZnTranspt_ZntB"/>
</dbReference>
<evidence type="ECO:0000313" key="7">
    <source>
        <dbReference type="EMBL" id="KAJ2922588.1"/>
    </source>
</evidence>